<dbReference type="EMBL" id="CP012670">
    <property type="protein sequence ID" value="AUX26489.1"/>
    <property type="molecule type" value="Genomic_DNA"/>
</dbReference>
<evidence type="ECO:0000313" key="7">
    <source>
        <dbReference type="EMBL" id="AUX26489.1"/>
    </source>
</evidence>
<comment type="similarity">
    <text evidence="1">Belongs to the cytochrome P450 family.</text>
</comment>
<dbReference type="InterPro" id="IPR002397">
    <property type="entry name" value="Cyt_P450_B"/>
</dbReference>
<dbReference type="FunFam" id="1.10.630.10:FF:000018">
    <property type="entry name" value="Cytochrome P450 monooxygenase"/>
    <property type="match status" value="1"/>
</dbReference>
<dbReference type="Pfam" id="PF00067">
    <property type="entry name" value="p450"/>
    <property type="match status" value="1"/>
</dbReference>
<keyword evidence="5" id="KW-0408">Iron</keyword>
<dbReference type="Proteomes" id="UP000295781">
    <property type="component" value="Chromosome"/>
</dbReference>
<evidence type="ECO:0000256" key="6">
    <source>
        <dbReference type="ARBA" id="ARBA00023033"/>
    </source>
</evidence>
<evidence type="ECO:0000256" key="5">
    <source>
        <dbReference type="ARBA" id="ARBA00023004"/>
    </source>
</evidence>
<evidence type="ECO:0000256" key="1">
    <source>
        <dbReference type="ARBA" id="ARBA00010617"/>
    </source>
</evidence>
<proteinExistence type="inferred from homology"/>
<dbReference type="InterPro" id="IPR001128">
    <property type="entry name" value="Cyt_P450"/>
</dbReference>
<keyword evidence="2" id="KW-0349">Heme</keyword>
<keyword evidence="3" id="KW-0479">Metal-binding</keyword>
<dbReference type="SUPFAM" id="SSF48264">
    <property type="entry name" value="Cytochrome P450"/>
    <property type="match status" value="1"/>
</dbReference>
<dbReference type="GO" id="GO:0020037">
    <property type="term" value="F:heme binding"/>
    <property type="evidence" value="ECO:0007669"/>
    <property type="project" value="InterPro"/>
</dbReference>
<dbReference type="GO" id="GO:0005506">
    <property type="term" value="F:iron ion binding"/>
    <property type="evidence" value="ECO:0007669"/>
    <property type="project" value="InterPro"/>
</dbReference>
<dbReference type="GO" id="GO:0016705">
    <property type="term" value="F:oxidoreductase activity, acting on paired donors, with incorporation or reduction of molecular oxygen"/>
    <property type="evidence" value="ECO:0007669"/>
    <property type="project" value="InterPro"/>
</dbReference>
<evidence type="ECO:0000313" key="8">
    <source>
        <dbReference type="Proteomes" id="UP000295781"/>
    </source>
</evidence>
<evidence type="ECO:0000256" key="2">
    <source>
        <dbReference type="ARBA" id="ARBA00022617"/>
    </source>
</evidence>
<dbReference type="AlphaFoldDB" id="A0A4P2QA87"/>
<organism evidence="7 8">
    <name type="scientific">Sorangium cellulosum</name>
    <name type="common">Polyangium cellulosum</name>
    <dbReference type="NCBI Taxonomy" id="56"/>
    <lineage>
        <taxon>Bacteria</taxon>
        <taxon>Pseudomonadati</taxon>
        <taxon>Myxococcota</taxon>
        <taxon>Polyangia</taxon>
        <taxon>Polyangiales</taxon>
        <taxon>Polyangiaceae</taxon>
        <taxon>Sorangium</taxon>
    </lineage>
</organism>
<evidence type="ECO:0000256" key="4">
    <source>
        <dbReference type="ARBA" id="ARBA00023002"/>
    </source>
</evidence>
<reference evidence="7 8" key="1">
    <citation type="submission" date="2015-09" db="EMBL/GenBank/DDBJ databases">
        <title>Sorangium comparison.</title>
        <authorList>
            <person name="Zaburannyi N."/>
            <person name="Bunk B."/>
            <person name="Overmann J."/>
            <person name="Mueller R."/>
        </authorList>
    </citation>
    <scope>NUCLEOTIDE SEQUENCE [LARGE SCALE GENOMIC DNA]</scope>
    <source>
        <strain evidence="7 8">So ceGT47</strain>
    </source>
</reference>
<gene>
    <name evidence="7" type="ORF">SOCEGT47_070580</name>
</gene>
<dbReference type="PRINTS" id="PR00359">
    <property type="entry name" value="BP450"/>
</dbReference>
<protein>
    <submittedName>
        <fullName evidence="7">Cytochrome P450</fullName>
    </submittedName>
</protein>
<dbReference type="InterPro" id="IPR036396">
    <property type="entry name" value="Cyt_P450_sf"/>
</dbReference>
<accession>A0A4P2QA87</accession>
<dbReference type="PANTHER" id="PTHR46696:SF1">
    <property type="entry name" value="CYTOCHROME P450 YJIB-RELATED"/>
    <property type="match status" value="1"/>
</dbReference>
<evidence type="ECO:0000256" key="3">
    <source>
        <dbReference type="ARBA" id="ARBA00022723"/>
    </source>
</evidence>
<keyword evidence="6" id="KW-0503">Monooxygenase</keyword>
<name>A0A4P2QA87_SORCE</name>
<sequence>MAFDVRSFSEICALGCADTPGIDSSAASQTRHDYDLRDPHLFLDPHPLLHRMRQDAPVHWSQQLESWVLTSYQDVCAALRDPRLSVVEEIKRIETLPASDQLALAPLRRTFTAWGDRGDPERHALFLKLLKRHFTPQHVEAQRPRIQEILDRLLDAAVRRGEIDVAHDIAHPLAMTVVAGMTGLPTEAVDLYLRCSNHISQLLEMGDRDQLFLCQQGMLELSGFLMPVVARRRRERGADLLGIFMEADPDGVQFSDEHIVAQCIMFLVVGYHTTANQLCNGLQILFDHAEERARLTSDPTLLPNAFDEMMRYHGAVASVRRMAMVDLTIRNQQIRAGETLVLALAAANRDPSAFPAPDRFDITREEAHRQVGFTIGPYSCMGQALARLEAQVFFRTLLDRFPRLRPRDATPDWMSFRPLGRELRTLRVLFD</sequence>
<keyword evidence="4" id="KW-0560">Oxidoreductase</keyword>
<dbReference type="PANTHER" id="PTHR46696">
    <property type="entry name" value="P450, PUTATIVE (EUROFUNG)-RELATED"/>
    <property type="match status" value="1"/>
</dbReference>
<dbReference type="GO" id="GO:0004497">
    <property type="term" value="F:monooxygenase activity"/>
    <property type="evidence" value="ECO:0007669"/>
    <property type="project" value="UniProtKB-KW"/>
</dbReference>
<dbReference type="Gene3D" id="1.10.630.10">
    <property type="entry name" value="Cytochrome P450"/>
    <property type="match status" value="1"/>
</dbReference>